<dbReference type="RefSeq" id="WP_132477233.1">
    <property type="nucleotide sequence ID" value="NZ_JBEBWM010000073.1"/>
</dbReference>
<evidence type="ECO:0000313" key="5">
    <source>
        <dbReference type="Proteomes" id="UP000294692"/>
    </source>
</evidence>
<evidence type="ECO:0000256" key="1">
    <source>
        <dbReference type="ARBA" id="ARBA00005622"/>
    </source>
</evidence>
<name>A0A4R3V483_9BURK</name>
<evidence type="ECO:0008006" key="6">
    <source>
        <dbReference type="Google" id="ProtNLM"/>
    </source>
</evidence>
<dbReference type="OrthoDB" id="9784036at2"/>
<dbReference type="SUPFAM" id="SSF53474">
    <property type="entry name" value="alpha/beta-Hydrolases"/>
    <property type="match status" value="1"/>
</dbReference>
<feature type="region of interest" description="Disordered" evidence="3">
    <location>
        <begin position="79"/>
        <end position="102"/>
    </location>
</feature>
<sequence>MHLEDFTLHPSGMAPYRIRMSAPQGTPPSSGWPLVILLGAEGFDIAMAQVRYHAACQPPGYINDAVLVSVDYPGASRRRLDYTPHGNTAPANSPADAACPPEADQGGAPQFLHFLQNMLIDAIESRAVFDKTRVTLAGHSLGGLFTLYALFGNTPLFSSFIASSPSVWWGERYLQRTALSYDPPADTPRRELLITVGEYEQAVNPLEVRQQRPNLAELERVRAQRAMIAGNREVARLLSSKPGLEVGFQVLPGQSHRSAWPLALHYGLMQMLRNA</sequence>
<accession>A0A4R3V483</accession>
<comment type="similarity">
    <text evidence="1">Belongs to the esterase D family.</text>
</comment>
<evidence type="ECO:0000256" key="3">
    <source>
        <dbReference type="SAM" id="MobiDB-lite"/>
    </source>
</evidence>
<dbReference type="EMBL" id="SMBX01000006">
    <property type="protein sequence ID" value="TCU97124.1"/>
    <property type="molecule type" value="Genomic_DNA"/>
</dbReference>
<dbReference type="Gene3D" id="3.40.50.1820">
    <property type="entry name" value="alpha/beta hydrolase"/>
    <property type="match status" value="1"/>
</dbReference>
<dbReference type="PANTHER" id="PTHR40841">
    <property type="entry name" value="SIDEROPHORE TRIACETYLFUSARININE C ESTERASE"/>
    <property type="match status" value="1"/>
</dbReference>
<organism evidence="4 5">
    <name type="scientific">Paracandidimonas soli</name>
    <dbReference type="NCBI Taxonomy" id="1917182"/>
    <lineage>
        <taxon>Bacteria</taxon>
        <taxon>Pseudomonadati</taxon>
        <taxon>Pseudomonadota</taxon>
        <taxon>Betaproteobacteria</taxon>
        <taxon>Burkholderiales</taxon>
        <taxon>Alcaligenaceae</taxon>
        <taxon>Paracandidimonas</taxon>
    </lineage>
</organism>
<evidence type="ECO:0000256" key="2">
    <source>
        <dbReference type="ARBA" id="ARBA00022801"/>
    </source>
</evidence>
<evidence type="ECO:0000313" key="4">
    <source>
        <dbReference type="EMBL" id="TCU97124.1"/>
    </source>
</evidence>
<keyword evidence="2" id="KW-0378">Hydrolase</keyword>
<dbReference type="InterPro" id="IPR052558">
    <property type="entry name" value="Siderophore_Hydrolase_D"/>
</dbReference>
<gene>
    <name evidence="4" type="ORF">EV686_1062</name>
</gene>
<proteinExistence type="inferred from homology"/>
<dbReference type="PANTHER" id="PTHR40841:SF2">
    <property type="entry name" value="SIDEROPHORE-DEGRADING ESTERASE (EUROFUNG)"/>
    <property type="match status" value="1"/>
</dbReference>
<dbReference type="GO" id="GO:0016788">
    <property type="term" value="F:hydrolase activity, acting on ester bonds"/>
    <property type="evidence" value="ECO:0007669"/>
    <property type="project" value="TreeGrafter"/>
</dbReference>
<protein>
    <recommendedName>
        <fullName evidence="6">Esterase</fullName>
    </recommendedName>
</protein>
<reference evidence="4 5" key="1">
    <citation type="submission" date="2019-03" db="EMBL/GenBank/DDBJ databases">
        <title>Genomic Encyclopedia of Type Strains, Phase IV (KMG-IV): sequencing the most valuable type-strain genomes for metagenomic binning, comparative biology and taxonomic classification.</title>
        <authorList>
            <person name="Goeker M."/>
        </authorList>
    </citation>
    <scope>NUCLEOTIDE SEQUENCE [LARGE SCALE GENOMIC DNA]</scope>
    <source>
        <strain evidence="4 5">DSM 100048</strain>
    </source>
</reference>
<dbReference type="AlphaFoldDB" id="A0A4R3V483"/>
<dbReference type="Pfam" id="PF00756">
    <property type="entry name" value="Esterase"/>
    <property type="match status" value="1"/>
</dbReference>
<dbReference type="Proteomes" id="UP000294692">
    <property type="component" value="Unassembled WGS sequence"/>
</dbReference>
<keyword evidence="5" id="KW-1185">Reference proteome</keyword>
<dbReference type="InterPro" id="IPR029058">
    <property type="entry name" value="AB_hydrolase_fold"/>
</dbReference>
<comment type="caution">
    <text evidence="4">The sequence shown here is derived from an EMBL/GenBank/DDBJ whole genome shotgun (WGS) entry which is preliminary data.</text>
</comment>
<dbReference type="InterPro" id="IPR000801">
    <property type="entry name" value="Esterase-like"/>
</dbReference>